<evidence type="ECO:0000256" key="2">
    <source>
        <dbReference type="ARBA" id="ARBA00022692"/>
    </source>
</evidence>
<dbReference type="PANTHER" id="PTHR46474:SF1">
    <property type="entry name" value="TWO PORE CHANNEL PROTEIN 1"/>
    <property type="match status" value="1"/>
</dbReference>
<name>A0A8J2KMW3_9HEXA</name>
<accession>A0A8J2KMW3</accession>
<dbReference type="GO" id="GO:0010008">
    <property type="term" value="C:endosome membrane"/>
    <property type="evidence" value="ECO:0007669"/>
    <property type="project" value="TreeGrafter"/>
</dbReference>
<proteinExistence type="predicted"/>
<feature type="transmembrane region" description="Helical" evidence="5">
    <location>
        <begin position="265"/>
        <end position="287"/>
    </location>
</feature>
<dbReference type="GO" id="GO:0005765">
    <property type="term" value="C:lysosomal membrane"/>
    <property type="evidence" value="ECO:0007669"/>
    <property type="project" value="InterPro"/>
</dbReference>
<reference evidence="7" key="1">
    <citation type="submission" date="2021-06" db="EMBL/GenBank/DDBJ databases">
        <authorList>
            <person name="Hodson N. C."/>
            <person name="Mongue J. A."/>
            <person name="Jaron S. K."/>
        </authorList>
    </citation>
    <scope>NUCLEOTIDE SEQUENCE</scope>
</reference>
<organism evidence="7 8">
    <name type="scientific">Allacma fusca</name>
    <dbReference type="NCBI Taxonomy" id="39272"/>
    <lineage>
        <taxon>Eukaryota</taxon>
        <taxon>Metazoa</taxon>
        <taxon>Ecdysozoa</taxon>
        <taxon>Arthropoda</taxon>
        <taxon>Hexapoda</taxon>
        <taxon>Collembola</taxon>
        <taxon>Symphypleona</taxon>
        <taxon>Sminthuridae</taxon>
        <taxon>Allacma</taxon>
    </lineage>
</organism>
<dbReference type="InterPro" id="IPR005821">
    <property type="entry name" value="Ion_trans_dom"/>
</dbReference>
<keyword evidence="2 5" id="KW-0812">Transmembrane</keyword>
<dbReference type="Proteomes" id="UP000708208">
    <property type="component" value="Unassembled WGS sequence"/>
</dbReference>
<evidence type="ECO:0000256" key="3">
    <source>
        <dbReference type="ARBA" id="ARBA00022989"/>
    </source>
</evidence>
<feature type="transmembrane region" description="Helical" evidence="5">
    <location>
        <begin position="505"/>
        <end position="525"/>
    </location>
</feature>
<gene>
    <name evidence="7" type="ORF">AFUS01_LOCUS30340</name>
</gene>
<evidence type="ECO:0000313" key="8">
    <source>
        <dbReference type="Proteomes" id="UP000708208"/>
    </source>
</evidence>
<feature type="transmembrane region" description="Helical" evidence="5">
    <location>
        <begin position="537"/>
        <end position="556"/>
    </location>
</feature>
<keyword evidence="3 5" id="KW-1133">Transmembrane helix</keyword>
<dbReference type="AlphaFoldDB" id="A0A8J2KMW3"/>
<feature type="domain" description="EF-hand" evidence="6">
    <location>
        <begin position="407"/>
        <end position="442"/>
    </location>
</feature>
<dbReference type="FunFam" id="1.10.287.70:FF:000062">
    <property type="entry name" value="Two pore calcium channel protein 1"/>
    <property type="match status" value="1"/>
</dbReference>
<dbReference type="GO" id="GO:0022832">
    <property type="term" value="F:voltage-gated channel activity"/>
    <property type="evidence" value="ECO:0007669"/>
    <property type="project" value="InterPro"/>
</dbReference>
<comment type="caution">
    <text evidence="7">The sequence shown here is derived from an EMBL/GenBank/DDBJ whole genome shotgun (WGS) entry which is preliminary data.</text>
</comment>
<feature type="transmembrane region" description="Helical" evidence="5">
    <location>
        <begin position="475"/>
        <end position="493"/>
    </location>
</feature>
<protein>
    <recommendedName>
        <fullName evidence="6">EF-hand domain-containing protein</fullName>
    </recommendedName>
</protein>
<dbReference type="Pfam" id="PF00520">
    <property type="entry name" value="Ion_trans"/>
    <property type="match status" value="2"/>
</dbReference>
<evidence type="ECO:0000256" key="5">
    <source>
        <dbReference type="SAM" id="Phobius"/>
    </source>
</evidence>
<sequence>MEENVLFTERLQPANGTRVQDAEVIDENHGSTNPGVSPERRLSRFAQVLGFGLFRGETASPVNMGTIEHDDEDSFTHNFRNTPLEPSFYQIGMRMADTQWAMNYQEAAIYLEEGANNDQFSTHPKRKESLPAYILAHTSWFYLLDMGASLLLLLLAIAEPPAIDALQVPIAVHASLELGALAVLIFELFLKLRWLGFKTLFSHHRTALKATTLTVMVVEAVVVLVRQSSHFRVTRALRPIFLVDNRYCRGVRRFVRQVLQSLPPILDMMVLLFFFVFIFTLLGHFIFGHDTDDPFFSSVDESFINMFVLLTTANYPDVMMPAYSRNPWSVLFFAAYLVAVLYLFMNLLLAVVYDTFTTLEKEKFRKLVIHKRKACHFAFNLLVSKSNTNGIIFRHFYGLMTQYAPRKSLRDIYLIFRALNKANDGVISREEFCRFYEVAHLKWKPMTPGFQKSWPVFEKVGVHVQRFLNSQYADLIFNAIIVLNTVAMLVRWVENQPDLASWDAYIIAFCFSVEISLKITTWGLPRILASGWHVFDFATSLLFILTIIFVKFVPGWNEIMTFVRPLRLLRLFKLKKRVLQWNFLGILLRRCRKPVVCSALLLKQLRELIFQRRDTVRINCSKQLYKHAMDKRTENKMLRTEVALSAEEVDFIYRQSAEDPRKRMQILQNCNEDLASKGFVTYVGFRRRTKEILFKRMFRTEIPDWLRETEPILQISH</sequence>
<dbReference type="InterPro" id="IPR002048">
    <property type="entry name" value="EF_hand_dom"/>
</dbReference>
<dbReference type="InterPro" id="IPR028801">
    <property type="entry name" value="TPC1_animal"/>
</dbReference>
<comment type="subcellular location">
    <subcellularLocation>
        <location evidence="1">Membrane</location>
        <topology evidence="1">Multi-pass membrane protein</topology>
    </subcellularLocation>
</comment>
<evidence type="ECO:0000259" key="6">
    <source>
        <dbReference type="PROSITE" id="PS50222"/>
    </source>
</evidence>
<dbReference type="GO" id="GO:0005216">
    <property type="term" value="F:monoatomic ion channel activity"/>
    <property type="evidence" value="ECO:0007669"/>
    <property type="project" value="InterPro"/>
</dbReference>
<dbReference type="GO" id="GO:0005509">
    <property type="term" value="F:calcium ion binding"/>
    <property type="evidence" value="ECO:0007669"/>
    <property type="project" value="InterPro"/>
</dbReference>
<evidence type="ECO:0000256" key="4">
    <source>
        <dbReference type="ARBA" id="ARBA00023136"/>
    </source>
</evidence>
<feature type="transmembrane region" description="Helical" evidence="5">
    <location>
        <begin position="328"/>
        <end position="356"/>
    </location>
</feature>
<evidence type="ECO:0000256" key="1">
    <source>
        <dbReference type="ARBA" id="ARBA00004141"/>
    </source>
</evidence>
<dbReference type="PROSITE" id="PS50222">
    <property type="entry name" value="EF_HAND_2"/>
    <property type="match status" value="1"/>
</dbReference>
<feature type="transmembrane region" description="Helical" evidence="5">
    <location>
        <begin position="170"/>
        <end position="190"/>
    </location>
</feature>
<evidence type="ECO:0000313" key="7">
    <source>
        <dbReference type="EMBL" id="CAG7819923.1"/>
    </source>
</evidence>
<dbReference type="OrthoDB" id="10068803at2759"/>
<keyword evidence="4 5" id="KW-0472">Membrane</keyword>
<dbReference type="PANTHER" id="PTHR46474">
    <property type="entry name" value="TWO PORE CALCIUM CHANNEL PROTEIN 1"/>
    <property type="match status" value="1"/>
</dbReference>
<feature type="transmembrane region" description="Helical" evidence="5">
    <location>
        <begin position="132"/>
        <end position="158"/>
    </location>
</feature>
<keyword evidence="8" id="KW-1185">Reference proteome</keyword>
<dbReference type="EMBL" id="CAJVCH010463412">
    <property type="protein sequence ID" value="CAG7819923.1"/>
    <property type="molecule type" value="Genomic_DNA"/>
</dbReference>